<evidence type="ECO:0000256" key="1">
    <source>
        <dbReference type="SAM" id="MobiDB-lite"/>
    </source>
</evidence>
<sequence>MAPHAASVALTIRRRHVPFPTSTDGIGNQGFTGMASQSPDVEILVHVTAPSRVADDASYRQLARAYLAFQPDARVRIARARLPVPHGAHEPKTGPTSKTLRSLATDACSSCQNFVTPDTEQAFGTESQELSFQSAIDNRSSPRLRPVRPSTYQRNVPSAAIPMSQALTPSQSSWEAPPSEIDDSYPLPGAGIINVTPTRVLQRYLQQQAPSTTSSSSRDHGEKRSPTASFEAVDVPSSIPVPNSEELSSQRQRKRRPKDTIPVTPVPPGDLRKRHARADHYDEHAELGIDVTHISSSFASVNSSTPAARAESEPPRTKISKRVDDSDHHQQQPDHVQLARTTSNAGPVRSSDPSAIEAIANTLDIRPPSPPVSVANLDPASLVSSKLDKLARDLSSRYSPLIVRQMEPFERGYWLVDCTSWPDAVRLNTWVFLTNYLHSGLAGWGVWCRRDRSHDWIRFYCWGYVAKHTYLLLYLASGRQIKLTGAQWHDAAGDAVLTIPGAEKR</sequence>
<accession>A0A7S9KS31</accession>
<feature type="compositionally biased region" description="Basic and acidic residues" evidence="1">
    <location>
        <begin position="310"/>
        <end position="332"/>
    </location>
</feature>
<protein>
    <submittedName>
        <fullName evidence="2">Uncharacterized protein</fullName>
    </submittedName>
</protein>
<feature type="compositionally biased region" description="Polar residues" evidence="1">
    <location>
        <begin position="126"/>
        <end position="138"/>
    </location>
</feature>
<reference evidence="2 3" key="1">
    <citation type="journal article" date="2018" name="PLoS Genet.">
        <title>Repeat elements organise 3D genome structure and mediate transcription in the filamentous fungus Epichloe festucae.</title>
        <authorList>
            <person name="Winter D.J."/>
            <person name="Ganley A.R.D."/>
            <person name="Young C.A."/>
            <person name="Liachko I."/>
            <person name="Schardl C.L."/>
            <person name="Dupont P.Y."/>
            <person name="Berry D."/>
            <person name="Ram A."/>
            <person name="Scott B."/>
            <person name="Cox M.P."/>
        </authorList>
    </citation>
    <scope>NUCLEOTIDE SEQUENCE [LARGE SCALE GENOMIC DNA]</scope>
    <source>
        <strain evidence="2 3">Fl1</strain>
    </source>
</reference>
<gene>
    <name evidence="2" type="ORF">C2857_003555</name>
</gene>
<keyword evidence="3" id="KW-1185">Reference proteome</keyword>
<feature type="region of interest" description="Disordered" evidence="1">
    <location>
        <begin position="126"/>
        <end position="190"/>
    </location>
</feature>
<feature type="compositionally biased region" description="Low complexity" evidence="1">
    <location>
        <begin position="139"/>
        <end position="150"/>
    </location>
</feature>
<feature type="region of interest" description="Disordered" evidence="1">
    <location>
        <begin position="300"/>
        <end position="352"/>
    </location>
</feature>
<dbReference type="OrthoDB" id="5395975at2759"/>
<dbReference type="Proteomes" id="UP000594364">
    <property type="component" value="Chromosome 3"/>
</dbReference>
<proteinExistence type="predicted"/>
<feature type="region of interest" description="Disordered" evidence="1">
    <location>
        <begin position="205"/>
        <end position="273"/>
    </location>
</feature>
<name>A0A7S9KS31_EPIFF</name>
<evidence type="ECO:0000313" key="2">
    <source>
        <dbReference type="EMBL" id="QPH00209.1"/>
    </source>
</evidence>
<evidence type="ECO:0000313" key="3">
    <source>
        <dbReference type="Proteomes" id="UP000594364"/>
    </source>
</evidence>
<organism evidence="2 3">
    <name type="scientific">Epichloe festucae (strain Fl1)</name>
    <dbReference type="NCBI Taxonomy" id="877507"/>
    <lineage>
        <taxon>Eukaryota</taxon>
        <taxon>Fungi</taxon>
        <taxon>Dikarya</taxon>
        <taxon>Ascomycota</taxon>
        <taxon>Pezizomycotina</taxon>
        <taxon>Sordariomycetes</taxon>
        <taxon>Hypocreomycetidae</taxon>
        <taxon>Hypocreales</taxon>
        <taxon>Clavicipitaceae</taxon>
        <taxon>Epichloe</taxon>
    </lineage>
</organism>
<dbReference type="AlphaFoldDB" id="A0A7S9KS31"/>
<feature type="compositionally biased region" description="Polar residues" evidence="1">
    <location>
        <begin position="165"/>
        <end position="174"/>
    </location>
</feature>
<dbReference type="EMBL" id="CP031387">
    <property type="protein sequence ID" value="QPH00209.1"/>
    <property type="molecule type" value="Genomic_DNA"/>
</dbReference>